<dbReference type="GO" id="GO:0016757">
    <property type="term" value="F:glycosyltransferase activity"/>
    <property type="evidence" value="ECO:0007669"/>
    <property type="project" value="InterPro"/>
</dbReference>
<accession>A0A251X9S9</accession>
<dbReference type="PANTHER" id="PTHR45947:SF3">
    <property type="entry name" value="SULFOQUINOVOSYL TRANSFERASE SQD2"/>
    <property type="match status" value="1"/>
</dbReference>
<dbReference type="AlphaFoldDB" id="A0A251X9S9"/>
<dbReference type="PANTHER" id="PTHR45947">
    <property type="entry name" value="SULFOQUINOVOSYL TRANSFERASE SQD2"/>
    <property type="match status" value="1"/>
</dbReference>
<dbReference type="Pfam" id="PF13439">
    <property type="entry name" value="Glyco_transf_4"/>
    <property type="match status" value="1"/>
</dbReference>
<evidence type="ECO:0000259" key="1">
    <source>
        <dbReference type="Pfam" id="PF00534"/>
    </source>
</evidence>
<dbReference type="InterPro" id="IPR001296">
    <property type="entry name" value="Glyco_trans_1"/>
</dbReference>
<dbReference type="InterPro" id="IPR028098">
    <property type="entry name" value="Glyco_trans_4-like_N"/>
</dbReference>
<keyword evidence="3" id="KW-0808">Transferase</keyword>
<feature type="domain" description="Glycosyl transferase family 1" evidence="1">
    <location>
        <begin position="210"/>
        <end position="362"/>
    </location>
</feature>
<dbReference type="RefSeq" id="WP_086488334.1">
    <property type="nucleotide sequence ID" value="NZ_MSLT01000012.1"/>
</dbReference>
<dbReference type="InterPro" id="IPR050194">
    <property type="entry name" value="Glycosyltransferase_grp1"/>
</dbReference>
<comment type="caution">
    <text evidence="3">The sequence shown here is derived from an EMBL/GenBank/DDBJ whole genome shotgun (WGS) entry which is preliminary data.</text>
</comment>
<feature type="domain" description="Glycosyltransferase subfamily 4-like N-terminal" evidence="2">
    <location>
        <begin position="16"/>
        <end position="188"/>
    </location>
</feature>
<dbReference type="SUPFAM" id="SSF53756">
    <property type="entry name" value="UDP-Glycosyltransferase/glycogen phosphorylase"/>
    <property type="match status" value="1"/>
</dbReference>
<proteinExistence type="predicted"/>
<protein>
    <submittedName>
        <fullName evidence="3">Glycosyl transferase family 1</fullName>
    </submittedName>
</protein>
<organism evidence="3 4">
    <name type="scientific">Thioflexithrix psekupsensis</name>
    <dbReference type="NCBI Taxonomy" id="1570016"/>
    <lineage>
        <taxon>Bacteria</taxon>
        <taxon>Pseudomonadati</taxon>
        <taxon>Pseudomonadota</taxon>
        <taxon>Gammaproteobacteria</taxon>
        <taxon>Thiotrichales</taxon>
        <taxon>Thioflexithrix</taxon>
    </lineage>
</organism>
<sequence>MAKILHIGKYYPPFAGGIEHFLADLLPLQQKNHTVMALVHDHHANLSRFFTSVAMDKNYPAIFRCPSYGRLLYAPISPQFPFWWRKIIQDFQPDLLHLHLPNTSAFWGLFFPTIRQIPTVIHWHSDVTSVHDDRLMLAYRLYRPFEQALLKQAKAIIATSTPYLQSSLALKQWQDKTQVIPLGIALDRLPKPTNHILQWATSNWDNHYPFRLLTVGRLSYYKGHDVLIRALAEIPQAQLNIVGEGEQRQTLTDLIQHLNLQNRVKLLGFIDEQQLAGLFSTCDVFCLPSLERTEAFGMVLLEAMRYQCAIVASAIPGAGVNWIIDHPHTGLLVPPNDVVALVQQLRMLWHNPNQKRSLALHAQQRFAQHLTIEAVALAIDRLYARVLS</sequence>
<evidence type="ECO:0000259" key="2">
    <source>
        <dbReference type="Pfam" id="PF13439"/>
    </source>
</evidence>
<gene>
    <name evidence="3" type="ORF">TPSD3_09700</name>
</gene>
<evidence type="ECO:0000313" key="4">
    <source>
        <dbReference type="Proteomes" id="UP000194798"/>
    </source>
</evidence>
<dbReference type="OrthoDB" id="6194329at2"/>
<evidence type="ECO:0000313" key="3">
    <source>
        <dbReference type="EMBL" id="OUD14554.1"/>
    </source>
</evidence>
<keyword evidence="4" id="KW-1185">Reference proteome</keyword>
<dbReference type="Pfam" id="PF00534">
    <property type="entry name" value="Glycos_transf_1"/>
    <property type="match status" value="1"/>
</dbReference>
<name>A0A251X9S9_9GAMM</name>
<dbReference type="Gene3D" id="3.40.50.2000">
    <property type="entry name" value="Glycogen Phosphorylase B"/>
    <property type="match status" value="2"/>
</dbReference>
<dbReference type="EMBL" id="MSLT01000012">
    <property type="protein sequence ID" value="OUD14554.1"/>
    <property type="molecule type" value="Genomic_DNA"/>
</dbReference>
<dbReference type="Proteomes" id="UP000194798">
    <property type="component" value="Unassembled WGS sequence"/>
</dbReference>
<reference evidence="3 4" key="1">
    <citation type="submission" date="2016-12" db="EMBL/GenBank/DDBJ databases">
        <title>Thioflexothrix psekupsii D3 genome sequencing and assembly.</title>
        <authorList>
            <person name="Fomenkov A."/>
            <person name="Vincze T."/>
            <person name="Grabovich M."/>
            <person name="Anton B.P."/>
            <person name="Dubinina G."/>
            <person name="Orlova M."/>
            <person name="Belousova E."/>
            <person name="Roberts R.J."/>
        </authorList>
    </citation>
    <scope>NUCLEOTIDE SEQUENCE [LARGE SCALE GENOMIC DNA]</scope>
    <source>
        <strain evidence="3">D3</strain>
    </source>
</reference>